<keyword evidence="13" id="KW-1185">Reference proteome</keyword>
<dbReference type="NCBIfam" id="NF045510">
    <property type="entry name" value="4Cys_prefix_kin"/>
    <property type="match status" value="1"/>
</dbReference>
<dbReference type="AlphaFoldDB" id="B5W5R7"/>
<organism evidence="12 13">
    <name type="scientific">Limnospira maxima CS-328</name>
    <dbReference type="NCBI Taxonomy" id="513049"/>
    <lineage>
        <taxon>Bacteria</taxon>
        <taxon>Bacillati</taxon>
        <taxon>Cyanobacteriota</taxon>
        <taxon>Cyanophyceae</taxon>
        <taxon>Oscillatoriophycideae</taxon>
        <taxon>Oscillatoriales</taxon>
        <taxon>Sirenicapillariaceae</taxon>
        <taxon>Limnospira</taxon>
    </lineage>
</organism>
<feature type="binding site" evidence="9">
    <location>
        <position position="78"/>
    </location>
    <ligand>
        <name>ATP</name>
        <dbReference type="ChEBI" id="CHEBI:30616"/>
    </ligand>
</feature>
<dbReference type="InterPro" id="IPR011009">
    <property type="entry name" value="Kinase-like_dom_sf"/>
</dbReference>
<sequence>MKIYCTRPGCPKPENLYPDLDDHANLKTVQQKYCITCGMPLILDGRYLTERLLGQGGFGAAFLARDRRSPSLRTCVVKQFLPAGDLDPQQLAIAQGLFEREAQVLDRLGHQHPQIPNLLAYFPLEATGWQTRTPQQFFYLVQEYIDGQNLEQELSSRGPFSETEVLEVMREILNILEFVHGEDVIHRDIKPSNIMRDRSGTLHLLDFGAVKEVTQAPGNKSTGIYSAGFAPPEQMRGRSVYPSTDLYALAVTAIMLLTAKDPEDLFDNYSNAWIWKDQVTISDSLANILDRMLQPTPSDRFGAATEVLTALNAMISPPPPPPPPPVVPAPSVTPQSAPVSAPVATQIQPPTPTLRRPFSILEILASAAFTGFEGGLLVMVLWSLLDTIPLILGIAGFLLAGLLLAQVRRWVEKWDLLIIAGISFAIIFWVGTGPGNLEVTQVIILPILTALSAVAVTALFRLIYGILKRLIS</sequence>
<dbReference type="Pfam" id="PF00069">
    <property type="entry name" value="Pkinase"/>
    <property type="match status" value="1"/>
</dbReference>
<keyword evidence="2 12" id="KW-0723">Serine/threonine-protein kinase</keyword>
<keyword evidence="6 9" id="KW-0067">ATP-binding</keyword>
<dbReference type="InterPro" id="IPR017441">
    <property type="entry name" value="Protein_kinase_ATP_BS"/>
</dbReference>
<comment type="catalytic activity">
    <reaction evidence="8">
        <text>L-seryl-[protein] + ATP = O-phospho-L-seryl-[protein] + ADP + H(+)</text>
        <dbReference type="Rhea" id="RHEA:17989"/>
        <dbReference type="Rhea" id="RHEA-COMP:9863"/>
        <dbReference type="Rhea" id="RHEA-COMP:11604"/>
        <dbReference type="ChEBI" id="CHEBI:15378"/>
        <dbReference type="ChEBI" id="CHEBI:29999"/>
        <dbReference type="ChEBI" id="CHEBI:30616"/>
        <dbReference type="ChEBI" id="CHEBI:83421"/>
        <dbReference type="ChEBI" id="CHEBI:456216"/>
        <dbReference type="EC" id="2.7.11.1"/>
    </reaction>
</comment>
<dbReference type="InterPro" id="IPR000719">
    <property type="entry name" value="Prot_kinase_dom"/>
</dbReference>
<keyword evidence="10" id="KW-0472">Membrane</keyword>
<dbReference type="PROSITE" id="PS50011">
    <property type="entry name" value="PROTEIN_KINASE_DOM"/>
    <property type="match status" value="1"/>
</dbReference>
<evidence type="ECO:0000256" key="2">
    <source>
        <dbReference type="ARBA" id="ARBA00022527"/>
    </source>
</evidence>
<comment type="catalytic activity">
    <reaction evidence="7">
        <text>L-threonyl-[protein] + ATP = O-phospho-L-threonyl-[protein] + ADP + H(+)</text>
        <dbReference type="Rhea" id="RHEA:46608"/>
        <dbReference type="Rhea" id="RHEA-COMP:11060"/>
        <dbReference type="Rhea" id="RHEA-COMP:11605"/>
        <dbReference type="ChEBI" id="CHEBI:15378"/>
        <dbReference type="ChEBI" id="CHEBI:30013"/>
        <dbReference type="ChEBI" id="CHEBI:30616"/>
        <dbReference type="ChEBI" id="CHEBI:61977"/>
        <dbReference type="ChEBI" id="CHEBI:456216"/>
        <dbReference type="EC" id="2.7.11.1"/>
    </reaction>
</comment>
<dbReference type="Gene3D" id="1.10.510.10">
    <property type="entry name" value="Transferase(Phosphotransferase) domain 1"/>
    <property type="match status" value="1"/>
</dbReference>
<evidence type="ECO:0000256" key="6">
    <source>
        <dbReference type="ARBA" id="ARBA00022840"/>
    </source>
</evidence>
<evidence type="ECO:0000256" key="1">
    <source>
        <dbReference type="ARBA" id="ARBA00012513"/>
    </source>
</evidence>
<proteinExistence type="predicted"/>
<accession>B5W5R7</accession>
<keyword evidence="5 12" id="KW-0418">Kinase</keyword>
<evidence type="ECO:0000256" key="8">
    <source>
        <dbReference type="ARBA" id="ARBA00048679"/>
    </source>
</evidence>
<keyword evidence="4 9" id="KW-0547">Nucleotide-binding</keyword>
<keyword evidence="10" id="KW-1133">Transmembrane helix</keyword>
<keyword evidence="10" id="KW-0812">Transmembrane</keyword>
<keyword evidence="3" id="KW-0808">Transferase</keyword>
<evidence type="ECO:0000256" key="5">
    <source>
        <dbReference type="ARBA" id="ARBA00022777"/>
    </source>
</evidence>
<dbReference type="Proteomes" id="UP000004061">
    <property type="component" value="Unassembled WGS sequence"/>
</dbReference>
<dbReference type="EMBL" id="ABYK01000037">
    <property type="protein sequence ID" value="EDZ93146.1"/>
    <property type="molecule type" value="Genomic_DNA"/>
</dbReference>
<dbReference type="PANTHER" id="PTHR24363:SF0">
    <property type="entry name" value="SERINE_THREONINE KINASE LIKE DOMAIN CONTAINING 1"/>
    <property type="match status" value="1"/>
</dbReference>
<dbReference type="Gene3D" id="3.30.200.20">
    <property type="entry name" value="Phosphorylase Kinase, domain 1"/>
    <property type="match status" value="1"/>
</dbReference>
<feature type="transmembrane region" description="Helical" evidence="10">
    <location>
        <begin position="443"/>
        <end position="464"/>
    </location>
</feature>
<evidence type="ECO:0000313" key="12">
    <source>
        <dbReference type="EMBL" id="EDZ93146.1"/>
    </source>
</evidence>
<protein>
    <recommendedName>
        <fullName evidence="1">non-specific serine/threonine protein kinase</fullName>
        <ecNumber evidence="1">2.7.11.1</ecNumber>
    </recommendedName>
</protein>
<name>B5W5R7_LIMMA</name>
<comment type="caution">
    <text evidence="12">The sequence shown here is derived from an EMBL/GenBank/DDBJ whole genome shotgun (WGS) entry which is preliminary data.</text>
</comment>
<dbReference type="EC" id="2.7.11.1" evidence="1"/>
<evidence type="ECO:0000256" key="9">
    <source>
        <dbReference type="PROSITE-ProRule" id="PRU10141"/>
    </source>
</evidence>
<evidence type="ECO:0000256" key="7">
    <source>
        <dbReference type="ARBA" id="ARBA00047899"/>
    </source>
</evidence>
<feature type="transmembrane region" description="Helical" evidence="10">
    <location>
        <begin position="388"/>
        <end position="407"/>
    </location>
</feature>
<dbReference type="GO" id="GO:0005524">
    <property type="term" value="F:ATP binding"/>
    <property type="evidence" value="ECO:0007669"/>
    <property type="project" value="UniProtKB-UniRule"/>
</dbReference>
<dbReference type="CDD" id="cd14014">
    <property type="entry name" value="STKc_PknB_like"/>
    <property type="match status" value="1"/>
</dbReference>
<dbReference type="RefSeq" id="WP_006670097.1">
    <property type="nucleotide sequence ID" value="NZ_ABYK01000037.1"/>
</dbReference>
<evidence type="ECO:0000256" key="3">
    <source>
        <dbReference type="ARBA" id="ARBA00022679"/>
    </source>
</evidence>
<evidence type="ECO:0000259" key="11">
    <source>
        <dbReference type="PROSITE" id="PS50011"/>
    </source>
</evidence>
<evidence type="ECO:0000256" key="4">
    <source>
        <dbReference type="ARBA" id="ARBA00022741"/>
    </source>
</evidence>
<dbReference type="SUPFAM" id="SSF56112">
    <property type="entry name" value="Protein kinase-like (PK-like)"/>
    <property type="match status" value="1"/>
</dbReference>
<reference evidence="12 13" key="1">
    <citation type="journal article" date="2011" name="Appl. Environ. Microbiol.">
        <title>Contribution of a Sodium Ion Gradient to Energy Conservation during Fermentation in the Cyanobacterium Arthrospira (Spirulina) maxima CS-328.</title>
        <authorList>
            <person name="Carrieri D."/>
            <person name="Ananyev G."/>
            <person name="Lenz O."/>
            <person name="Bryant D.A."/>
            <person name="Dismukes G.C."/>
        </authorList>
    </citation>
    <scope>NUCLEOTIDE SEQUENCE [LARGE SCALE GENOMIC DNA]</scope>
    <source>
        <strain evidence="12 13">CS-328</strain>
    </source>
</reference>
<evidence type="ECO:0000313" key="13">
    <source>
        <dbReference type="Proteomes" id="UP000004061"/>
    </source>
</evidence>
<dbReference type="PANTHER" id="PTHR24363">
    <property type="entry name" value="SERINE/THREONINE PROTEIN KINASE"/>
    <property type="match status" value="1"/>
</dbReference>
<gene>
    <name evidence="12" type="ORF">AmaxDRAFT_4116</name>
</gene>
<feature type="domain" description="Protein kinase" evidence="11">
    <location>
        <begin position="47"/>
        <end position="315"/>
    </location>
</feature>
<dbReference type="PROSITE" id="PS00107">
    <property type="entry name" value="PROTEIN_KINASE_ATP"/>
    <property type="match status" value="1"/>
</dbReference>
<feature type="transmembrane region" description="Helical" evidence="10">
    <location>
        <begin position="414"/>
        <end position="431"/>
    </location>
</feature>
<evidence type="ECO:0000256" key="10">
    <source>
        <dbReference type="SAM" id="Phobius"/>
    </source>
</evidence>
<dbReference type="GO" id="GO:0004674">
    <property type="term" value="F:protein serine/threonine kinase activity"/>
    <property type="evidence" value="ECO:0007669"/>
    <property type="project" value="UniProtKB-KW"/>
</dbReference>
<dbReference type="SMART" id="SM00220">
    <property type="entry name" value="S_TKc"/>
    <property type="match status" value="1"/>
</dbReference>